<evidence type="ECO:0000256" key="1">
    <source>
        <dbReference type="SAM" id="Phobius"/>
    </source>
</evidence>
<keyword evidence="1" id="KW-0812">Transmembrane</keyword>
<sequence length="187" mass="19256">MSALRRRPARVVPAVVVSVVVLAAAGAVLWAAVVRLSEGSWWPGLEEGTRTAGGLAWSAPVAVTAAGIVALAGLVLILCAVLPGGFNGARLRTPEPDDDVVRGRLEAIVTTGGLATLASSAASRVDGVSGVSSSATARTVLVALTTPLRETGSLVEEARSAIERRMEECGVRPAPRIRVRARTKEMS</sequence>
<dbReference type="InterPro" id="IPR046253">
    <property type="entry name" value="DUF6286"/>
</dbReference>
<comment type="caution">
    <text evidence="3">The sequence shown here is derived from an EMBL/GenBank/DDBJ whole genome shotgun (WGS) entry which is preliminary data.</text>
</comment>
<name>A0A9X2HDT9_9MICC</name>
<gene>
    <name evidence="3" type="ORF">NBM05_04915</name>
</gene>
<dbReference type="Pfam" id="PF19803">
    <property type="entry name" value="DUF6286"/>
    <property type="match status" value="1"/>
</dbReference>
<accession>A0A9X2HDT9</accession>
<dbReference type="Proteomes" id="UP001139502">
    <property type="component" value="Unassembled WGS sequence"/>
</dbReference>
<reference evidence="3" key="1">
    <citation type="submission" date="2022-06" db="EMBL/GenBank/DDBJ databases">
        <title>Rothia sp. isolated from sandalwood seedling.</title>
        <authorList>
            <person name="Tuikhar N."/>
            <person name="Kirdat K."/>
            <person name="Thorat V."/>
            <person name="Swetha P."/>
            <person name="Padma S."/>
            <person name="Sundararaj R."/>
            <person name="Yadav A."/>
        </authorList>
    </citation>
    <scope>NUCLEOTIDE SEQUENCE</scope>
    <source>
        <strain evidence="3">AR01</strain>
    </source>
</reference>
<keyword evidence="1" id="KW-1133">Transmembrane helix</keyword>
<evidence type="ECO:0000313" key="4">
    <source>
        <dbReference type="Proteomes" id="UP001139502"/>
    </source>
</evidence>
<dbReference type="RefSeq" id="WP_254165539.1">
    <property type="nucleotide sequence ID" value="NZ_JANAFB010000008.1"/>
</dbReference>
<keyword evidence="4" id="KW-1185">Reference proteome</keyword>
<proteinExistence type="predicted"/>
<dbReference type="AlphaFoldDB" id="A0A9X2HDT9"/>
<keyword evidence="1" id="KW-0472">Membrane</keyword>
<feature type="transmembrane region" description="Helical" evidence="1">
    <location>
        <begin position="54"/>
        <end position="82"/>
    </location>
</feature>
<feature type="transmembrane region" description="Helical" evidence="1">
    <location>
        <begin position="12"/>
        <end position="34"/>
    </location>
</feature>
<organism evidence="3 4">
    <name type="scientific">Rothia santali</name>
    <dbReference type="NCBI Taxonomy" id="2949643"/>
    <lineage>
        <taxon>Bacteria</taxon>
        <taxon>Bacillati</taxon>
        <taxon>Actinomycetota</taxon>
        <taxon>Actinomycetes</taxon>
        <taxon>Micrococcales</taxon>
        <taxon>Micrococcaceae</taxon>
        <taxon>Rothia</taxon>
    </lineage>
</organism>
<feature type="domain" description="DUF6286" evidence="2">
    <location>
        <begin position="71"/>
        <end position="182"/>
    </location>
</feature>
<evidence type="ECO:0000313" key="3">
    <source>
        <dbReference type="EMBL" id="MCP3425374.1"/>
    </source>
</evidence>
<evidence type="ECO:0000259" key="2">
    <source>
        <dbReference type="Pfam" id="PF19803"/>
    </source>
</evidence>
<dbReference type="EMBL" id="JANAFB010000008">
    <property type="protein sequence ID" value="MCP3425374.1"/>
    <property type="molecule type" value="Genomic_DNA"/>
</dbReference>
<protein>
    <submittedName>
        <fullName evidence="3">DUF6286 domain-containing protein</fullName>
    </submittedName>
</protein>